<dbReference type="RefSeq" id="WP_220379665.1">
    <property type="nucleotide sequence ID" value="NZ_CP080544.1"/>
</dbReference>
<dbReference type="Proteomes" id="UP000824755">
    <property type="component" value="Chromosome"/>
</dbReference>
<sequence length="55" mass="6183">MRPPAAGKRFLPTRQRKDQGLLAQYWSGQGDNYAFVSRDSAFDAGLVSQARRRAI</sequence>
<reference evidence="1 2" key="1">
    <citation type="submission" date="2021-08" db="EMBL/GenBank/DDBJ databases">
        <title>Lysobacter sp. strain CJ11 Genome sequencing and assembly.</title>
        <authorList>
            <person name="Kim I."/>
        </authorList>
    </citation>
    <scope>NUCLEOTIDE SEQUENCE [LARGE SCALE GENOMIC DNA]</scope>
    <source>
        <strain evidence="1 2">CJ11</strain>
    </source>
</reference>
<accession>A0ABX8WMJ7</accession>
<name>A0ABX8WMJ7_9GAMM</name>
<organism evidence="1 2">
    <name type="scientific">Lysobacter soyae</name>
    <dbReference type="NCBI Taxonomy" id="2764185"/>
    <lineage>
        <taxon>Bacteria</taxon>
        <taxon>Pseudomonadati</taxon>
        <taxon>Pseudomonadota</taxon>
        <taxon>Gammaproteobacteria</taxon>
        <taxon>Lysobacterales</taxon>
        <taxon>Lysobacteraceae</taxon>
        <taxon>Lysobacter</taxon>
    </lineage>
</organism>
<keyword evidence="2" id="KW-1185">Reference proteome</keyword>
<dbReference type="EMBL" id="CP080544">
    <property type="protein sequence ID" value="QYR52845.1"/>
    <property type="molecule type" value="Genomic_DNA"/>
</dbReference>
<protein>
    <submittedName>
        <fullName evidence="1">Uncharacterized protein</fullName>
    </submittedName>
</protein>
<evidence type="ECO:0000313" key="2">
    <source>
        <dbReference type="Proteomes" id="UP000824755"/>
    </source>
</evidence>
<gene>
    <name evidence="1" type="ORF">H8L67_09775</name>
</gene>
<proteinExistence type="predicted"/>
<evidence type="ECO:0000313" key="1">
    <source>
        <dbReference type="EMBL" id="QYR52845.1"/>
    </source>
</evidence>